<evidence type="ECO:0000313" key="3">
    <source>
        <dbReference type="EMBL" id="CAH1403206.1"/>
    </source>
</evidence>
<feature type="compositionally biased region" description="Polar residues" evidence="1">
    <location>
        <begin position="214"/>
        <end position="235"/>
    </location>
</feature>
<gene>
    <name evidence="3" type="ORF">NEZAVI_LOCUS11851</name>
</gene>
<keyword evidence="2" id="KW-0732">Signal</keyword>
<feature type="compositionally biased region" description="Basic and acidic residues" evidence="1">
    <location>
        <begin position="95"/>
        <end position="133"/>
    </location>
</feature>
<dbReference type="Proteomes" id="UP001152798">
    <property type="component" value="Chromosome 5"/>
</dbReference>
<evidence type="ECO:0000256" key="1">
    <source>
        <dbReference type="SAM" id="MobiDB-lite"/>
    </source>
</evidence>
<sequence length="658" mass="74915">MGSIVQKLIIAATIGAALAYDRPPETHPSDITSINNLLKDKNGIETIILRVIKKISDKGALPHDFPHQDYLRLLSAHRAISEDLGSVELSAEQTKVNEFREGEDGEFGKKLTDSEKNIANEKEAQSRSSDYEKYYISPNEPATSELDNVEPQNDEPEKSEPEKSEPEKIDDTPSNTDVESTTKTGEGQSETIPPPNGNEESKESQTEEPPVTVQPISTIQPETQTYPSAEVQQDNDFGGYRYQPVQNIQDSEKSDSTVITQYPSSANENYITREGRKTESNYYQVETPERTELGEESVILQKSEEDQPESNVLSVQSNNEERIKPFSVQYDFVPSAVDSKLVPTKPTPGSDIVVMGPTPIDIPDAQYQDENTTPLLSLSFRRNISKTVEKEREEKKNKFENVRHTVEFAASPLVAAFTVQQDDKGIPRNIVPLDYAHSTAPPAPTEDPEIVARRQRELEEKEFILYQQLKSLQQEKSRYISPSQQRQIMLQKKQEEMKRQQTHYNNLNYYYHHSYQRRPEPVQSEQLRQQVYQGPSEYLRYQEFPRQMLNLNRNNFQPSQGFEFHKSVDYSVPQYEHNRVHRREPTNQIGNFGYNNYPSTVSGQIQSLLSSSGIGYGLPRNTQADLSVVTKILALNHGGFEPTSNVAYRQNQNSIPYK</sequence>
<proteinExistence type="predicted"/>
<feature type="chain" id="PRO_5040144096" description="Neuropeptide" evidence="2">
    <location>
        <begin position="20"/>
        <end position="658"/>
    </location>
</feature>
<dbReference type="EMBL" id="OV725081">
    <property type="protein sequence ID" value="CAH1403206.1"/>
    <property type="molecule type" value="Genomic_DNA"/>
</dbReference>
<dbReference type="OrthoDB" id="6620940at2759"/>
<feature type="compositionally biased region" description="Basic and acidic residues" evidence="1">
    <location>
        <begin position="155"/>
        <end position="171"/>
    </location>
</feature>
<evidence type="ECO:0000256" key="2">
    <source>
        <dbReference type="SAM" id="SignalP"/>
    </source>
</evidence>
<protein>
    <recommendedName>
        <fullName evidence="5">Neuropeptide</fullName>
    </recommendedName>
</protein>
<feature type="signal peptide" evidence="2">
    <location>
        <begin position="1"/>
        <end position="19"/>
    </location>
</feature>
<dbReference type="AlphaFoldDB" id="A0A9P0HKM5"/>
<name>A0A9P0HKM5_NEZVI</name>
<accession>A0A9P0HKM5</accession>
<evidence type="ECO:0000313" key="4">
    <source>
        <dbReference type="Proteomes" id="UP001152798"/>
    </source>
</evidence>
<evidence type="ECO:0008006" key="5">
    <source>
        <dbReference type="Google" id="ProtNLM"/>
    </source>
</evidence>
<feature type="compositionally biased region" description="Polar residues" evidence="1">
    <location>
        <begin position="172"/>
        <end position="191"/>
    </location>
</feature>
<feature type="region of interest" description="Disordered" evidence="1">
    <location>
        <begin position="95"/>
        <end position="281"/>
    </location>
</feature>
<organism evidence="3 4">
    <name type="scientific">Nezara viridula</name>
    <name type="common">Southern green stink bug</name>
    <name type="synonym">Cimex viridulus</name>
    <dbReference type="NCBI Taxonomy" id="85310"/>
    <lineage>
        <taxon>Eukaryota</taxon>
        <taxon>Metazoa</taxon>
        <taxon>Ecdysozoa</taxon>
        <taxon>Arthropoda</taxon>
        <taxon>Hexapoda</taxon>
        <taxon>Insecta</taxon>
        <taxon>Pterygota</taxon>
        <taxon>Neoptera</taxon>
        <taxon>Paraneoptera</taxon>
        <taxon>Hemiptera</taxon>
        <taxon>Heteroptera</taxon>
        <taxon>Panheteroptera</taxon>
        <taxon>Pentatomomorpha</taxon>
        <taxon>Pentatomoidea</taxon>
        <taxon>Pentatomidae</taxon>
        <taxon>Pentatominae</taxon>
        <taxon>Nezara</taxon>
    </lineage>
</organism>
<feature type="compositionally biased region" description="Polar residues" evidence="1">
    <location>
        <begin position="256"/>
        <end position="270"/>
    </location>
</feature>
<reference evidence="3" key="1">
    <citation type="submission" date="2022-01" db="EMBL/GenBank/DDBJ databases">
        <authorList>
            <person name="King R."/>
        </authorList>
    </citation>
    <scope>NUCLEOTIDE SEQUENCE</scope>
</reference>
<keyword evidence="4" id="KW-1185">Reference proteome</keyword>